<feature type="domain" description="NAD-dependent epimerase/dehydratase" evidence="2">
    <location>
        <begin position="2"/>
        <end position="209"/>
    </location>
</feature>
<evidence type="ECO:0000259" key="2">
    <source>
        <dbReference type="Pfam" id="PF01370"/>
    </source>
</evidence>
<dbReference type="Gene3D" id="3.40.50.720">
    <property type="entry name" value="NAD(P)-binding Rossmann-like Domain"/>
    <property type="match status" value="1"/>
</dbReference>
<dbReference type="EMBL" id="MEUM01000042">
    <property type="protein sequence ID" value="OGC42980.1"/>
    <property type="molecule type" value="Genomic_DNA"/>
</dbReference>
<comment type="caution">
    <text evidence="3">The sequence shown here is derived from an EMBL/GenBank/DDBJ whole genome shotgun (WGS) entry which is preliminary data.</text>
</comment>
<dbReference type="InterPro" id="IPR001509">
    <property type="entry name" value="Epimerase_deHydtase"/>
</dbReference>
<comment type="similarity">
    <text evidence="1">Belongs to the NAD(P)-dependent epimerase/dehydratase family.</text>
</comment>
<proteinExistence type="inferred from homology"/>
<organism evidence="3 4">
    <name type="scientific">candidate division WOR-3 bacterium RBG_13_43_14</name>
    <dbReference type="NCBI Taxonomy" id="1802590"/>
    <lineage>
        <taxon>Bacteria</taxon>
        <taxon>Bacteria division WOR-3</taxon>
    </lineage>
</organism>
<dbReference type="PANTHER" id="PTHR43000">
    <property type="entry name" value="DTDP-D-GLUCOSE 4,6-DEHYDRATASE-RELATED"/>
    <property type="match status" value="1"/>
</dbReference>
<accession>A0A1F4UDU4</accession>
<dbReference type="InterPro" id="IPR036291">
    <property type="entry name" value="NAD(P)-bd_dom_sf"/>
</dbReference>
<evidence type="ECO:0000256" key="1">
    <source>
        <dbReference type="ARBA" id="ARBA00007637"/>
    </source>
</evidence>
<evidence type="ECO:0000313" key="3">
    <source>
        <dbReference type="EMBL" id="OGC42980.1"/>
    </source>
</evidence>
<gene>
    <name evidence="3" type="ORF">A2Y85_02715</name>
</gene>
<reference evidence="3 4" key="1">
    <citation type="journal article" date="2016" name="Nat. Commun.">
        <title>Thousands of microbial genomes shed light on interconnected biogeochemical processes in an aquifer system.</title>
        <authorList>
            <person name="Anantharaman K."/>
            <person name="Brown C.T."/>
            <person name="Hug L.A."/>
            <person name="Sharon I."/>
            <person name="Castelle C.J."/>
            <person name="Probst A.J."/>
            <person name="Thomas B.C."/>
            <person name="Singh A."/>
            <person name="Wilkins M.J."/>
            <person name="Karaoz U."/>
            <person name="Brodie E.L."/>
            <person name="Williams K.H."/>
            <person name="Hubbard S.S."/>
            <person name="Banfield J.F."/>
        </authorList>
    </citation>
    <scope>NUCLEOTIDE SEQUENCE [LARGE SCALE GENOMIC DNA]</scope>
</reference>
<sequence>MILVTGASGFVGKNLVLKMSETNQVRILVRKTSKINVFKDNNNIEIVYGELEKNQGLDAALIGIDTVIHSAARTYGRTYYEYYRSNVEATENLVNAMNRQKTKKMILISTHAGCGPCDNNEPICETYQPKPVSFYGRTKIISESVVRNSNLEYIILRPVSVYGPHDTDFLKIIKMIKGGVCPAIGHGKMYINLIYIDDFVNLIINVLKHNIFNKGTYFSSDGNVYSTDEFIDAVASILKKKYLKITIPTFIGMLYGLFSDVFLPSHLRLLGRDKIRDMCQTYWLCTNQAAVSDLGFKPEFDLQKGMAATIKWYIDNKYLQ</sequence>
<dbReference type="AlphaFoldDB" id="A0A1F4UDU4"/>
<dbReference type="Pfam" id="PF01370">
    <property type="entry name" value="Epimerase"/>
    <property type="match status" value="1"/>
</dbReference>
<protein>
    <recommendedName>
        <fullName evidence="2">NAD-dependent epimerase/dehydratase domain-containing protein</fullName>
    </recommendedName>
</protein>
<dbReference type="SUPFAM" id="SSF51735">
    <property type="entry name" value="NAD(P)-binding Rossmann-fold domains"/>
    <property type="match status" value="1"/>
</dbReference>
<name>A0A1F4UDU4_UNCW3</name>
<dbReference type="Proteomes" id="UP000177025">
    <property type="component" value="Unassembled WGS sequence"/>
</dbReference>
<evidence type="ECO:0000313" key="4">
    <source>
        <dbReference type="Proteomes" id="UP000177025"/>
    </source>
</evidence>